<dbReference type="InterPro" id="IPR050792">
    <property type="entry name" value="ADP-ribosylglycohydrolase"/>
</dbReference>
<dbReference type="SUPFAM" id="SSF101478">
    <property type="entry name" value="ADP-ribosylglycohydrolase"/>
    <property type="match status" value="1"/>
</dbReference>
<dbReference type="PANTHER" id="PTHR16222">
    <property type="entry name" value="ADP-RIBOSYLGLYCOHYDROLASE"/>
    <property type="match status" value="1"/>
</dbReference>
<sequence>MTSLHDRIEGVLLATAAGDALGAPYEFGPARGPELPVEMVGGGVWEPGEWTDDTSMAIAIAEVAATGADLRDCAAQDKIVARWHEWSLRAKDVGIQTRSVLSAAARSGDVTAVRARAESARLHERTGRTAGNGSLMRTAPVALAYLDDEDAMVEAARAVSALTHADPDAGDACVLWCCAIRHAVLTAQLDVRIGLRHIDWSRRKLWQERLDAAEAGRPSSFAHNGWVVTALQAAWSAIVTTVVPADDAAAGVFRADRVRLALDAAVRAGNDTDTVAAIAGGLLGAAYGASAVPVRWRAMLHGWPGMTGRGLVELASAIQRGGEPDPFDFSYPGSPIDTVTRHPYDDGVVLGGIGVLRRLPADVDAVVSLCRVADDDVPVGMPHVEVRLIDRVDGDENPHLDFVLLDVVRAVEELRRNGRTVLVHCVGAYSRTPTVGALYGARLRGVGVDRALADVGAVLPGAHPNRAFRAALRRLHATPTDASARKFRWRGVLEVSRLPQGEVAVGHRFADAAKAGDWATVFAMLDDDDTPVDVNWWRPGGTAWFTVLHQAAWHDASTDVVNELVERGALRSLRDAKGRTPYDMSVERHGRGRNCLRPPLSPLSRSAIALLDERLAEVINDKLRGRLYRDPQSVLRYPSVGILHELPQRALWFSVPDMSGAFHISLHDDGVHVGNWSRMGYSSQWHRITFRGAILVDK</sequence>
<keyword evidence="3" id="KW-0479">Metal-binding</keyword>
<feature type="binding site" evidence="3">
    <location>
        <position position="52"/>
    </location>
    <ligand>
        <name>Mg(2+)</name>
        <dbReference type="ChEBI" id="CHEBI:18420"/>
        <label>1</label>
    </ligand>
</feature>
<dbReference type="GO" id="GO:0046872">
    <property type="term" value="F:metal ion binding"/>
    <property type="evidence" value="ECO:0007669"/>
    <property type="project" value="UniProtKB-KW"/>
</dbReference>
<evidence type="ECO:0000259" key="4">
    <source>
        <dbReference type="PROSITE" id="PS50056"/>
    </source>
</evidence>
<dbReference type="GO" id="GO:0016787">
    <property type="term" value="F:hydrolase activity"/>
    <property type="evidence" value="ECO:0007669"/>
    <property type="project" value="UniProtKB-KW"/>
</dbReference>
<gene>
    <name evidence="5" type="ordered locus">Mmcs_0831</name>
</gene>
<dbReference type="InterPro" id="IPR036770">
    <property type="entry name" value="Ankyrin_rpt-contain_sf"/>
</dbReference>
<dbReference type="PROSITE" id="PS50056">
    <property type="entry name" value="TYR_PHOSPHATASE_2"/>
    <property type="match status" value="1"/>
</dbReference>
<organism evidence="5">
    <name type="scientific">Mycobacterium sp. (strain MCS)</name>
    <dbReference type="NCBI Taxonomy" id="164756"/>
    <lineage>
        <taxon>Bacteria</taxon>
        <taxon>Bacillati</taxon>
        <taxon>Actinomycetota</taxon>
        <taxon>Actinomycetes</taxon>
        <taxon>Mycobacteriales</taxon>
        <taxon>Mycobacteriaceae</taxon>
        <taxon>Mycobacterium</taxon>
    </lineage>
</organism>
<dbReference type="Gene3D" id="1.25.40.20">
    <property type="entry name" value="Ankyrin repeat-containing domain"/>
    <property type="match status" value="1"/>
</dbReference>
<dbReference type="KEGG" id="mmc:Mmcs_0831"/>
<dbReference type="SUPFAM" id="SSF48403">
    <property type="entry name" value="Ankyrin repeat"/>
    <property type="match status" value="1"/>
</dbReference>
<protein>
    <submittedName>
        <fullName evidence="5">ADP-ribosylation/Crystallin J1</fullName>
    </submittedName>
</protein>
<keyword evidence="2" id="KW-0378">Hydrolase</keyword>
<feature type="binding site" evidence="3">
    <location>
        <position position="271"/>
    </location>
    <ligand>
        <name>Mg(2+)</name>
        <dbReference type="ChEBI" id="CHEBI:18420"/>
        <label>1</label>
    </ligand>
</feature>
<dbReference type="AlphaFoldDB" id="A0A5Q5BFP2"/>
<accession>A0A5Q5BFP2</accession>
<feature type="domain" description="Tyrosine specific protein phosphatases" evidence="4">
    <location>
        <begin position="405"/>
        <end position="452"/>
    </location>
</feature>
<proteinExistence type="inferred from homology"/>
<evidence type="ECO:0000256" key="2">
    <source>
        <dbReference type="ARBA" id="ARBA00022801"/>
    </source>
</evidence>
<dbReference type="InterPro" id="IPR005502">
    <property type="entry name" value="Ribosyl_crysJ1"/>
</dbReference>
<evidence type="ECO:0000256" key="3">
    <source>
        <dbReference type="PIRSR" id="PIRSR605502-1"/>
    </source>
</evidence>
<evidence type="ECO:0000313" key="5">
    <source>
        <dbReference type="EMBL" id="ABG06949.1"/>
    </source>
</evidence>
<keyword evidence="3" id="KW-0460">Magnesium</keyword>
<feature type="binding site" evidence="3">
    <location>
        <position position="274"/>
    </location>
    <ligand>
        <name>Mg(2+)</name>
        <dbReference type="ChEBI" id="CHEBI:18420"/>
        <label>1</label>
    </ligand>
</feature>
<dbReference type="Pfam" id="PF03747">
    <property type="entry name" value="ADP_ribosyl_GH"/>
    <property type="match status" value="1"/>
</dbReference>
<dbReference type="InterPro" id="IPR000387">
    <property type="entry name" value="Tyr_Pase_dom"/>
</dbReference>
<feature type="binding site" evidence="3">
    <location>
        <position position="273"/>
    </location>
    <ligand>
        <name>Mg(2+)</name>
        <dbReference type="ChEBI" id="CHEBI:18420"/>
        <label>1</label>
    </ligand>
</feature>
<comment type="cofactor">
    <cofactor evidence="3">
        <name>Mg(2+)</name>
        <dbReference type="ChEBI" id="CHEBI:18420"/>
    </cofactor>
    <text evidence="3">Binds 2 magnesium ions per subunit.</text>
</comment>
<dbReference type="InterPro" id="IPR029021">
    <property type="entry name" value="Prot-tyrosine_phosphatase-like"/>
</dbReference>
<evidence type="ECO:0000256" key="1">
    <source>
        <dbReference type="ARBA" id="ARBA00010702"/>
    </source>
</evidence>
<dbReference type="Gene3D" id="1.10.4080.10">
    <property type="entry name" value="ADP-ribosylation/Crystallin J1"/>
    <property type="match status" value="1"/>
</dbReference>
<feature type="binding site" evidence="3">
    <location>
        <position position="53"/>
    </location>
    <ligand>
        <name>Mg(2+)</name>
        <dbReference type="ChEBI" id="CHEBI:18420"/>
        <label>1</label>
    </ligand>
</feature>
<reference evidence="5" key="1">
    <citation type="submission" date="2006-06" db="EMBL/GenBank/DDBJ databases">
        <title>Complete sequence of chromosome of Mycobacterium sp. MCS.</title>
        <authorList>
            <consortium name="US DOE Joint Genome Institute"/>
            <person name="Copeland A."/>
            <person name="Lucas S."/>
            <person name="Lapidus A."/>
            <person name="Barry K."/>
            <person name="Detter J.C."/>
            <person name="Glavina del Rio T."/>
            <person name="Hammon N."/>
            <person name="Israni S."/>
            <person name="Dalin E."/>
            <person name="Tice H."/>
            <person name="Pitluck S."/>
            <person name="Martinez M."/>
            <person name="Schmutz J."/>
            <person name="Larimer F."/>
            <person name="Land M."/>
            <person name="Hauser L."/>
            <person name="Kyrpides N."/>
            <person name="Kim E."/>
            <person name="Miller C.D."/>
            <person name="Hughes J.E."/>
            <person name="Anderson A.J."/>
            <person name="Sims R.C."/>
            <person name="Richardson P."/>
        </authorList>
    </citation>
    <scope>NUCLEOTIDE SEQUENCE [LARGE SCALE GENOMIC DNA]</scope>
    <source>
        <strain evidence="5">MCS</strain>
    </source>
</reference>
<feature type="binding site" evidence="3">
    <location>
        <position position="51"/>
    </location>
    <ligand>
        <name>Mg(2+)</name>
        <dbReference type="ChEBI" id="CHEBI:18420"/>
        <label>1</label>
    </ligand>
</feature>
<name>A0A5Q5BFP2_MYCSS</name>
<comment type="similarity">
    <text evidence="1">Belongs to the ADP-ribosylglycohydrolase family.</text>
</comment>
<dbReference type="PANTHER" id="PTHR16222:SF24">
    <property type="entry name" value="ADP-RIBOSYLHYDROLASE ARH3"/>
    <property type="match status" value="1"/>
</dbReference>
<dbReference type="SUPFAM" id="SSF52799">
    <property type="entry name" value="(Phosphotyrosine protein) phosphatases II"/>
    <property type="match status" value="1"/>
</dbReference>
<dbReference type="EMBL" id="CP000384">
    <property type="protein sequence ID" value="ABG06949.1"/>
    <property type="molecule type" value="Genomic_DNA"/>
</dbReference>
<dbReference type="InterPro" id="IPR036705">
    <property type="entry name" value="Ribosyl_crysJ1_sf"/>
</dbReference>
<dbReference type="Gene3D" id="3.90.190.10">
    <property type="entry name" value="Protein tyrosine phosphatase superfamily"/>
    <property type="match status" value="1"/>
</dbReference>